<keyword evidence="2" id="KW-1185">Reference proteome</keyword>
<dbReference type="Proteomes" id="UP000224877">
    <property type="component" value="Segment"/>
</dbReference>
<sequence>MSRKLIVKGIDPSNFMRLIIKSALVRDKKGDKIAAESLPLMITGDKIKSLKETKTETTCKYWYEDLSLFCENADEVKEILGDNTCRIWLFSCKSLVSGCLKHFKEKVNLEIILDDGNFDAVEYVSIFNESAKIKFSVGVASATFDEYDEEDLNDIFDVSRAKCSFSLSDDELKKIKQASKMEYILGKSHDAVSFVARDGSLYFKTFTVEIKLHDTDVEFDEFYIKKDVIETIDAESHNVFITNWNNTDCIIVNSVDSDTFQYIGILNKFNTSIDLESVEEEIEAVDYASFDGMDENPLF</sequence>
<accession>A0A1B4XWV7</accession>
<proteinExistence type="predicted"/>
<gene>
    <name evidence="1" type="ORF">BPT24_167</name>
</gene>
<name>A0A1B4XWV7_9CAUD</name>
<reference evidence="1 2" key="1">
    <citation type="submission" date="2016-07" db="EMBL/GenBank/DDBJ databases">
        <title>Characterization of three bacteriophages infecting bacteria isolated from shrimp culture pond water.</title>
        <authorList>
            <person name="Khoa H.V."/>
        </authorList>
    </citation>
    <scope>NUCLEOTIDE SEQUENCE [LARGE SCALE GENOMIC DNA]</scope>
</reference>
<dbReference type="EMBL" id="LC168164">
    <property type="protein sequence ID" value="BAV39293.1"/>
    <property type="molecule type" value="Genomic_DNA"/>
</dbReference>
<evidence type="ECO:0000313" key="2">
    <source>
        <dbReference type="Proteomes" id="UP000224877"/>
    </source>
</evidence>
<protein>
    <submittedName>
        <fullName evidence="1">Uncharacterized protein</fullName>
    </submittedName>
</protein>
<organism evidence="1 2">
    <name type="scientific">Tenacibaculum phage pT24</name>
    <dbReference type="NCBI Taxonomy" id="1880590"/>
    <lineage>
        <taxon>Viruses</taxon>
        <taxon>Duplodnaviria</taxon>
        <taxon>Heunggongvirae</taxon>
        <taxon>Uroviricota</taxon>
        <taxon>Caudoviricetes</taxon>
        <taxon>Kungbxnavirus</taxon>
        <taxon>Kungbxnavirus pT24</taxon>
    </lineage>
</organism>
<evidence type="ECO:0000313" key="1">
    <source>
        <dbReference type="EMBL" id="BAV39293.1"/>
    </source>
</evidence>